<feature type="domain" description="EAL" evidence="3">
    <location>
        <begin position="547"/>
        <end position="799"/>
    </location>
</feature>
<feature type="domain" description="PAS" evidence="2">
    <location>
        <begin position="253"/>
        <end position="323"/>
    </location>
</feature>
<dbReference type="Gene3D" id="3.30.70.270">
    <property type="match status" value="1"/>
</dbReference>
<dbReference type="InterPro" id="IPR035965">
    <property type="entry name" value="PAS-like_dom_sf"/>
</dbReference>
<dbReference type="InterPro" id="IPR000160">
    <property type="entry name" value="GGDEF_dom"/>
</dbReference>
<evidence type="ECO:0000313" key="7">
    <source>
        <dbReference type="Proteomes" id="UP000642910"/>
    </source>
</evidence>
<evidence type="ECO:0000259" key="3">
    <source>
        <dbReference type="PROSITE" id="PS50883"/>
    </source>
</evidence>
<feature type="transmembrane region" description="Helical" evidence="1">
    <location>
        <begin position="218"/>
        <end position="239"/>
    </location>
</feature>
<dbReference type="Proteomes" id="UP000642910">
    <property type="component" value="Unassembled WGS sequence"/>
</dbReference>
<reference evidence="6 7" key="1">
    <citation type="submission" date="2020-11" db="EMBL/GenBank/DDBJ databases">
        <title>Genomic insight of Alicyclobacillus mali FL 18 reveals a new arsenic-resistant strain, with potential in environmental biotechnology.</title>
        <authorList>
            <person name="Fiorentino G."/>
            <person name="Gallo G."/>
            <person name="Aulitto M."/>
        </authorList>
    </citation>
    <scope>NUCLEOTIDE SEQUENCE [LARGE SCALE GENOMIC DNA]</scope>
    <source>
        <strain evidence="6 7">FL 18</strain>
    </source>
</reference>
<protein>
    <submittedName>
        <fullName evidence="6">EAL domain-containing protein</fullName>
    </submittedName>
</protein>
<accession>A0ABS0F566</accession>
<evidence type="ECO:0000256" key="1">
    <source>
        <dbReference type="PROSITE-ProRule" id="PRU00244"/>
    </source>
</evidence>
<gene>
    <name evidence="6" type="ORF">IW967_11225</name>
</gene>
<dbReference type="CDD" id="cd01949">
    <property type="entry name" value="GGDEF"/>
    <property type="match status" value="1"/>
</dbReference>
<dbReference type="InterPro" id="IPR005330">
    <property type="entry name" value="MHYT_dom"/>
</dbReference>
<organism evidence="6 7">
    <name type="scientific">Alicyclobacillus mali</name>
    <name type="common">ex Roth et al. 2021</name>
    <dbReference type="NCBI Taxonomy" id="1123961"/>
    <lineage>
        <taxon>Bacteria</taxon>
        <taxon>Bacillati</taxon>
        <taxon>Bacillota</taxon>
        <taxon>Bacilli</taxon>
        <taxon>Bacillales</taxon>
        <taxon>Alicyclobacillaceae</taxon>
        <taxon>Alicyclobacillus</taxon>
    </lineage>
</organism>
<proteinExistence type="predicted"/>
<dbReference type="PROSITE" id="PS50112">
    <property type="entry name" value="PAS"/>
    <property type="match status" value="1"/>
</dbReference>
<dbReference type="SMART" id="SM00091">
    <property type="entry name" value="PAS"/>
    <property type="match status" value="1"/>
</dbReference>
<dbReference type="InterPro" id="IPR029787">
    <property type="entry name" value="Nucleotide_cyclase"/>
</dbReference>
<keyword evidence="7" id="KW-1185">Reference proteome</keyword>
<dbReference type="InterPro" id="IPR001633">
    <property type="entry name" value="EAL_dom"/>
</dbReference>
<name>A0ABS0F566_9BACL</name>
<dbReference type="SUPFAM" id="SSF141868">
    <property type="entry name" value="EAL domain-like"/>
    <property type="match status" value="1"/>
</dbReference>
<dbReference type="PROSITE" id="PS50924">
    <property type="entry name" value="MHYT"/>
    <property type="match status" value="1"/>
</dbReference>
<dbReference type="InterPro" id="IPR052155">
    <property type="entry name" value="Biofilm_reg_signaling"/>
</dbReference>
<dbReference type="PROSITE" id="PS50887">
    <property type="entry name" value="GGDEF"/>
    <property type="match status" value="1"/>
</dbReference>
<dbReference type="SUPFAM" id="SSF55785">
    <property type="entry name" value="PYP-like sensor domain (PAS domain)"/>
    <property type="match status" value="1"/>
</dbReference>
<dbReference type="InterPro" id="IPR043128">
    <property type="entry name" value="Rev_trsase/Diguanyl_cyclase"/>
</dbReference>
<dbReference type="Gene3D" id="3.30.450.20">
    <property type="entry name" value="PAS domain"/>
    <property type="match status" value="1"/>
</dbReference>
<dbReference type="InterPro" id="IPR013656">
    <property type="entry name" value="PAS_4"/>
</dbReference>
<dbReference type="Pfam" id="PF00563">
    <property type="entry name" value="EAL"/>
    <property type="match status" value="1"/>
</dbReference>
<dbReference type="CDD" id="cd01948">
    <property type="entry name" value="EAL"/>
    <property type="match status" value="1"/>
</dbReference>
<dbReference type="RefSeq" id="WP_195867906.1">
    <property type="nucleotide sequence ID" value="NZ_JADPKZ010000044.1"/>
</dbReference>
<dbReference type="PROSITE" id="PS50883">
    <property type="entry name" value="EAL"/>
    <property type="match status" value="1"/>
</dbReference>
<keyword evidence="1" id="KW-0472">Membrane</keyword>
<feature type="transmembrane region" description="Helical" evidence="1">
    <location>
        <begin position="12"/>
        <end position="31"/>
    </location>
</feature>
<dbReference type="SMART" id="SM00052">
    <property type="entry name" value="EAL"/>
    <property type="match status" value="1"/>
</dbReference>
<feature type="transmembrane region" description="Helical" evidence="1">
    <location>
        <begin position="178"/>
        <end position="198"/>
    </location>
</feature>
<dbReference type="InterPro" id="IPR000014">
    <property type="entry name" value="PAS"/>
</dbReference>
<evidence type="ECO:0000259" key="4">
    <source>
        <dbReference type="PROSITE" id="PS50887"/>
    </source>
</evidence>
<dbReference type="NCBIfam" id="TIGR00229">
    <property type="entry name" value="sensory_box"/>
    <property type="match status" value="1"/>
</dbReference>
<evidence type="ECO:0000259" key="5">
    <source>
        <dbReference type="PROSITE" id="PS50924"/>
    </source>
</evidence>
<dbReference type="PANTHER" id="PTHR44757">
    <property type="entry name" value="DIGUANYLATE CYCLASE DGCP"/>
    <property type="match status" value="1"/>
</dbReference>
<dbReference type="InterPro" id="IPR035919">
    <property type="entry name" value="EAL_sf"/>
</dbReference>
<dbReference type="SMART" id="SM00267">
    <property type="entry name" value="GGDEF"/>
    <property type="match status" value="1"/>
</dbReference>
<feature type="domain" description="GGDEF" evidence="4">
    <location>
        <begin position="406"/>
        <end position="538"/>
    </location>
</feature>
<feature type="transmembrane region" description="Helical" evidence="1">
    <location>
        <begin position="43"/>
        <end position="70"/>
    </location>
</feature>
<dbReference type="NCBIfam" id="TIGR00254">
    <property type="entry name" value="GGDEF"/>
    <property type="match status" value="1"/>
</dbReference>
<dbReference type="EMBL" id="JADPKZ010000044">
    <property type="protein sequence ID" value="MBF8378429.1"/>
    <property type="molecule type" value="Genomic_DNA"/>
</dbReference>
<dbReference type="Pfam" id="PF08448">
    <property type="entry name" value="PAS_4"/>
    <property type="match status" value="1"/>
</dbReference>
<evidence type="ECO:0000259" key="2">
    <source>
        <dbReference type="PROSITE" id="PS50112"/>
    </source>
</evidence>
<feature type="transmembrane region" description="Helical" evidence="1">
    <location>
        <begin position="76"/>
        <end position="100"/>
    </location>
</feature>
<keyword evidence="1" id="KW-1133">Transmembrane helix</keyword>
<dbReference type="Pfam" id="PF03707">
    <property type="entry name" value="MHYT"/>
    <property type="match status" value="3"/>
</dbReference>
<comment type="caution">
    <text evidence="6">The sequence shown here is derived from an EMBL/GenBank/DDBJ whole genome shotgun (WGS) entry which is preliminary data.</text>
</comment>
<dbReference type="Pfam" id="PF00990">
    <property type="entry name" value="GGDEF"/>
    <property type="match status" value="1"/>
</dbReference>
<dbReference type="SUPFAM" id="SSF55073">
    <property type="entry name" value="Nucleotide cyclase"/>
    <property type="match status" value="1"/>
</dbReference>
<evidence type="ECO:0000313" key="6">
    <source>
        <dbReference type="EMBL" id="MBF8378429.1"/>
    </source>
</evidence>
<keyword evidence="1" id="KW-0812">Transmembrane</keyword>
<dbReference type="Gene3D" id="3.20.20.450">
    <property type="entry name" value="EAL domain"/>
    <property type="match status" value="1"/>
</dbReference>
<feature type="transmembrane region" description="Helical" evidence="1">
    <location>
        <begin position="144"/>
        <end position="166"/>
    </location>
</feature>
<sequence length="799" mass="88308">MQPVPQTYIPTLVILSYVVASLAAYASLDLGRRVLETRANRQLVWVVLGGVAMGIGIWSMHFVAMLALMLPAQMTYNWAVVALSLLFAMAGPGAALYVVARSASTAKLAYGALLMGAGIVFMHYTGMAAMSVQGGSFYYRPAPFILSVVIAIVASYVALWLSFRLATARGWLAQMAKVACALVMGVAIAGMHYTGMWATVFVLPTHRSEAPMAYNGPLALVVTVFSAFILLAAMATVMLDRRLQADRRRFRLADERFRSLYTHHSDAIFTLDARGEIVDQNPRAQKLVPERELQTSARAFARMIDRRDRPRVFADYRRALGGNTINGEFVLRTGEKALHMSATHIPIVLDDEIEGVFLVARDVTAEKAVAERMNYLAFHDTLTQLANRRHFETRVDAFIRGARPDDEMQILFVDLDRFKSVNDTLGHEFGDKLLQEVARILTEVAGEDALVARMGGDEFTITLFRQPMERAIAVADAILNRLRKPVRVEDRPLYMTASLGIASFPLHGATRDMLLRHADLAMYTAKAEGRSTYRLFEERAAASAKSRLELEQELRTAAQRGDFEIHYQPKIDMRARSVVGVEALLRWRGPNGEYVPPSEFIPIAEETGLIAPIGEWCLRNACRQAKAWLDAGRPLRVAVNLSPYQVLTDGFLDVVREVLEETGLPAQYLEIEVTESAMMDAERAERFLAGCQALGIEVSLDDFGTGYSSLSRLTHLPLNVVKIDRAFTQRAVDGGRARALVASIVDIAHNLGMRCVAEGIETKEQLSVIEALGCDEAQGFYFARPVPPSDLEALSITAG</sequence>
<feature type="domain" description="MHYT" evidence="5">
    <location>
        <begin position="8"/>
        <end position="202"/>
    </location>
</feature>
<feature type="transmembrane region" description="Helical" evidence="1">
    <location>
        <begin position="112"/>
        <end position="132"/>
    </location>
</feature>
<dbReference type="PANTHER" id="PTHR44757:SF2">
    <property type="entry name" value="BIOFILM ARCHITECTURE MAINTENANCE PROTEIN MBAA"/>
    <property type="match status" value="1"/>
</dbReference>